<dbReference type="InterPro" id="IPR045947">
    <property type="entry name" value="DUF6367"/>
</dbReference>
<sequence>MTLYELFEADDDRDVPADFPWLLIEIPEEQLRHAALLLNEGEWRPSHISGIWYRVDPERPAQKQQRHVHVAAKKHIKIPTKQASWNRDTTRHDRKTFNAKLGSQGSYQDVAKTALGLPPEAVLEHVVENPAEQQMLLTESTDPQLKTEFYRWLEAQPRRSNFEALVEDAVRLNLPLDLES</sequence>
<protein>
    <submittedName>
        <fullName evidence="1">Uncharacterized protein</fullName>
    </submittedName>
</protein>
<evidence type="ECO:0000313" key="1">
    <source>
        <dbReference type="EMBL" id="CAF05642.1"/>
    </source>
</evidence>
<name>Q5ZPB5_9BACT</name>
<dbReference type="AlphaFoldDB" id="Q5ZPB5"/>
<organism evidence="1">
    <name type="scientific">Archangium disciforme</name>
    <dbReference type="NCBI Taxonomy" id="38"/>
    <lineage>
        <taxon>Bacteria</taxon>
        <taxon>Pseudomonadati</taxon>
        <taxon>Myxococcota</taxon>
        <taxon>Myxococcia</taxon>
        <taxon>Myxococcales</taxon>
        <taxon>Cystobacterineae</taxon>
        <taxon>Archangiaceae</taxon>
        <taxon>Archangium</taxon>
    </lineage>
</organism>
<reference evidence="1" key="2">
    <citation type="submission" date="2004-10" db="EMBL/GenBank/DDBJ databases">
        <title>Identifizierung und Charakterisierung des Tubulysin Biosynthesegenclusters aus dem Myxobakterium Angiococcus disciformis An d48.</title>
        <authorList>
            <person name="Sandmann A."/>
        </authorList>
    </citation>
    <scope>NUCLEOTIDE SEQUENCE</scope>
    <source>
        <strain evidence="1">An d48</strain>
    </source>
</reference>
<dbReference type="Pfam" id="PF19894">
    <property type="entry name" value="DUF6367"/>
    <property type="match status" value="1"/>
</dbReference>
<accession>Q5ZPB5</accession>
<proteinExistence type="predicted"/>
<dbReference type="EMBL" id="AJ620477">
    <property type="protein sequence ID" value="CAF05642.1"/>
    <property type="molecule type" value="Genomic_DNA"/>
</dbReference>
<reference evidence="1" key="1">
    <citation type="journal article" date="2004" name="Chem. Biol.">
        <title>Identification and analysis of the core biosynthetic machinery of tubulysin, a potent cytotoxin with potential anticancer activity.</title>
        <authorList>
            <person name="Sandmann A."/>
            <person name="Sasse F."/>
            <person name="Muller R."/>
        </authorList>
    </citation>
    <scope>NUCLEOTIDE SEQUENCE</scope>
    <source>
        <strain evidence="1">An d48</strain>
    </source>
</reference>